<gene>
    <name evidence="1" type="ORF">BDW59DRAFT_155654</name>
</gene>
<name>A0ABR4H3I4_9EURO</name>
<evidence type="ECO:0000313" key="2">
    <source>
        <dbReference type="Proteomes" id="UP001610335"/>
    </source>
</evidence>
<evidence type="ECO:0000313" key="1">
    <source>
        <dbReference type="EMBL" id="KAL2809880.1"/>
    </source>
</evidence>
<protein>
    <recommendedName>
        <fullName evidence="3">NACHT-NTPase and P-loop NTPases N-terminal domain-containing protein</fullName>
    </recommendedName>
</protein>
<reference evidence="1 2" key="1">
    <citation type="submission" date="2024-07" db="EMBL/GenBank/DDBJ databases">
        <title>Section-level genome sequencing and comparative genomics of Aspergillus sections Usti and Cavernicolus.</title>
        <authorList>
            <consortium name="Lawrence Berkeley National Laboratory"/>
            <person name="Nybo J.L."/>
            <person name="Vesth T.C."/>
            <person name="Theobald S."/>
            <person name="Frisvad J.C."/>
            <person name="Larsen T.O."/>
            <person name="Kjaerboelling I."/>
            <person name="Rothschild-Mancinelli K."/>
            <person name="Lyhne E.K."/>
            <person name="Kogle M.E."/>
            <person name="Barry K."/>
            <person name="Clum A."/>
            <person name="Na H."/>
            <person name="Ledsgaard L."/>
            <person name="Lin J."/>
            <person name="Lipzen A."/>
            <person name="Kuo A."/>
            <person name="Riley R."/>
            <person name="Mondo S."/>
            <person name="LaButti K."/>
            <person name="Haridas S."/>
            <person name="Pangalinan J."/>
            <person name="Salamov A.A."/>
            <person name="Simmons B.A."/>
            <person name="Magnuson J.K."/>
            <person name="Chen J."/>
            <person name="Drula E."/>
            <person name="Henrissat B."/>
            <person name="Wiebenga A."/>
            <person name="Lubbers R.J."/>
            <person name="Gomes A.C."/>
            <person name="Makela M.R."/>
            <person name="Stajich J."/>
            <person name="Grigoriev I.V."/>
            <person name="Mortensen U.H."/>
            <person name="De vries R.P."/>
            <person name="Baker S.E."/>
            <person name="Andersen M.R."/>
        </authorList>
    </citation>
    <scope>NUCLEOTIDE SEQUENCE [LARGE SCALE GENOMIC DNA]</scope>
    <source>
        <strain evidence="1 2">CBS 600.67</strain>
    </source>
</reference>
<sequence length="206" mass="23000">MAKVISQLSALISAVEGAVNKIDSLSPPPDQLSKLTDLTLRLTEAASCLERKTESAKYSRATRVDEEIEKLKQANRDSLTNGNLPKPSLLRKNVVLIFQGPNISALDRADVRTRKETTRERCAILRSLNIDGVISWAASYNPSTWAGGTMAWDVFNRLIEDIEPSGRQTYPRELIDILIKLKDDLPGNAEYELFVEGNGLENMWNK</sequence>
<comment type="caution">
    <text evidence="1">The sequence shown here is derived from an EMBL/GenBank/DDBJ whole genome shotgun (WGS) entry which is preliminary data.</text>
</comment>
<keyword evidence="2" id="KW-1185">Reference proteome</keyword>
<dbReference type="EMBL" id="JBFXLS010000423">
    <property type="protein sequence ID" value="KAL2809880.1"/>
    <property type="molecule type" value="Genomic_DNA"/>
</dbReference>
<dbReference type="Proteomes" id="UP001610335">
    <property type="component" value="Unassembled WGS sequence"/>
</dbReference>
<proteinExistence type="predicted"/>
<organism evidence="1 2">
    <name type="scientific">Aspergillus cavernicola</name>
    <dbReference type="NCBI Taxonomy" id="176166"/>
    <lineage>
        <taxon>Eukaryota</taxon>
        <taxon>Fungi</taxon>
        <taxon>Dikarya</taxon>
        <taxon>Ascomycota</taxon>
        <taxon>Pezizomycotina</taxon>
        <taxon>Eurotiomycetes</taxon>
        <taxon>Eurotiomycetidae</taxon>
        <taxon>Eurotiales</taxon>
        <taxon>Aspergillaceae</taxon>
        <taxon>Aspergillus</taxon>
        <taxon>Aspergillus subgen. Nidulantes</taxon>
    </lineage>
</organism>
<evidence type="ECO:0008006" key="3">
    <source>
        <dbReference type="Google" id="ProtNLM"/>
    </source>
</evidence>
<accession>A0ABR4H3I4</accession>